<organism evidence="1">
    <name type="scientific">marine sediment metagenome</name>
    <dbReference type="NCBI Taxonomy" id="412755"/>
    <lineage>
        <taxon>unclassified sequences</taxon>
        <taxon>metagenomes</taxon>
        <taxon>ecological metagenomes</taxon>
    </lineage>
</organism>
<accession>A0A0F9CR62</accession>
<dbReference type="AlphaFoldDB" id="A0A0F9CR62"/>
<name>A0A0F9CR62_9ZZZZ</name>
<evidence type="ECO:0000313" key="1">
    <source>
        <dbReference type="EMBL" id="KKL51858.1"/>
    </source>
</evidence>
<gene>
    <name evidence="1" type="ORF">LCGC14_2291310</name>
</gene>
<reference evidence="1" key="1">
    <citation type="journal article" date="2015" name="Nature">
        <title>Complex archaea that bridge the gap between prokaryotes and eukaryotes.</title>
        <authorList>
            <person name="Spang A."/>
            <person name="Saw J.H."/>
            <person name="Jorgensen S.L."/>
            <person name="Zaremba-Niedzwiedzka K."/>
            <person name="Martijn J."/>
            <person name="Lind A.E."/>
            <person name="van Eijk R."/>
            <person name="Schleper C."/>
            <person name="Guy L."/>
            <person name="Ettema T.J."/>
        </authorList>
    </citation>
    <scope>NUCLEOTIDE SEQUENCE</scope>
</reference>
<proteinExistence type="predicted"/>
<protein>
    <submittedName>
        <fullName evidence="1">Uncharacterized protein</fullName>
    </submittedName>
</protein>
<sequence length="34" mass="3566">MATNVLGKTVLTEAQDTCAVVSVFGGAYIFFQSP</sequence>
<feature type="non-terminal residue" evidence="1">
    <location>
        <position position="34"/>
    </location>
</feature>
<dbReference type="EMBL" id="LAZR01032102">
    <property type="protein sequence ID" value="KKL51858.1"/>
    <property type="molecule type" value="Genomic_DNA"/>
</dbReference>
<comment type="caution">
    <text evidence="1">The sequence shown here is derived from an EMBL/GenBank/DDBJ whole genome shotgun (WGS) entry which is preliminary data.</text>
</comment>